<dbReference type="Gene3D" id="2.160.20.10">
    <property type="entry name" value="Single-stranded right-handed beta-helix, Pectin lyase-like"/>
    <property type="match status" value="1"/>
</dbReference>
<accession>A0A127QCR7</accession>
<protein>
    <submittedName>
        <fullName evidence="2">Right handed beta helix region family protein</fullName>
    </submittedName>
</protein>
<dbReference type="SMART" id="SM00710">
    <property type="entry name" value="PbH1"/>
    <property type="match status" value="2"/>
</dbReference>
<feature type="domain" description="Right handed beta helix" evidence="1">
    <location>
        <begin position="118"/>
        <end position="232"/>
    </location>
</feature>
<dbReference type="Pfam" id="PF13229">
    <property type="entry name" value="Beta_helix"/>
    <property type="match status" value="1"/>
</dbReference>
<evidence type="ECO:0000313" key="3">
    <source>
        <dbReference type="Proteomes" id="UP000071778"/>
    </source>
</evidence>
<evidence type="ECO:0000259" key="1">
    <source>
        <dbReference type="Pfam" id="PF13229"/>
    </source>
</evidence>
<name>A0A127QCR7_9BURK</name>
<dbReference type="AlphaFoldDB" id="A0A127QCR7"/>
<dbReference type="InterPro" id="IPR011050">
    <property type="entry name" value="Pectin_lyase_fold/virulence"/>
</dbReference>
<dbReference type="InterPro" id="IPR012334">
    <property type="entry name" value="Pectin_lyas_fold"/>
</dbReference>
<keyword evidence="3" id="KW-1185">Reference proteome</keyword>
<organism evidence="2 3">
    <name type="scientific">Collimonas arenae</name>
    <dbReference type="NCBI Taxonomy" id="279058"/>
    <lineage>
        <taxon>Bacteria</taxon>
        <taxon>Pseudomonadati</taxon>
        <taxon>Pseudomonadota</taxon>
        <taxon>Betaproteobacteria</taxon>
        <taxon>Burkholderiales</taxon>
        <taxon>Oxalobacteraceae</taxon>
        <taxon>Collimonas</taxon>
    </lineage>
</organism>
<sequence length="249" mass="26065">MIRRGHAAAGKQEVAMRNRVSKWLLMALVVATGLTLPAVHATADGIIQINPGRADKPGFLVIIEYPGQYQLSGNLRVPDANTTAVEINADNVTLDLNGYTIQGPARCVKPMASCTPAGGGNGVHTVNRRNVMVRNGNIQGMGNYGVYLETSSGRIERLVLTGNANGGAVFFGGSISDSIAEANGGDGIFGVDLKVRRNVIRNNFGYGLKAFGKSASRNNEFIGNNGNAVQSNLKSAVGDGNTCSATACR</sequence>
<proteinExistence type="predicted"/>
<evidence type="ECO:0000313" key="2">
    <source>
        <dbReference type="EMBL" id="AMP07863.1"/>
    </source>
</evidence>
<dbReference type="PATRIC" id="fig|279058.17.peg.42"/>
<dbReference type="InterPro" id="IPR039448">
    <property type="entry name" value="Beta_helix"/>
</dbReference>
<reference evidence="2 3" key="1">
    <citation type="submission" date="2015-11" db="EMBL/GenBank/DDBJ databases">
        <title>Exploring the genomic traits of fungus-feeding bacterial genus Collimonas.</title>
        <authorList>
            <person name="Song C."/>
            <person name="Schmidt R."/>
            <person name="de Jager V."/>
            <person name="Krzyzanowska D."/>
            <person name="Jongedijk E."/>
            <person name="Cankar K."/>
            <person name="Beekwilder J."/>
            <person name="van Veen A."/>
            <person name="de Boer W."/>
            <person name="van Veen J.A."/>
            <person name="Garbeva P."/>
        </authorList>
    </citation>
    <scope>NUCLEOTIDE SEQUENCE [LARGE SCALE GENOMIC DNA]</scope>
    <source>
        <strain evidence="2 3">Ter282</strain>
    </source>
</reference>
<dbReference type="InterPro" id="IPR006626">
    <property type="entry name" value="PbH1"/>
</dbReference>
<gene>
    <name evidence="2" type="ORF">CAter282_0039</name>
</gene>
<dbReference type="EMBL" id="CP013235">
    <property type="protein sequence ID" value="AMP07863.1"/>
    <property type="molecule type" value="Genomic_DNA"/>
</dbReference>
<dbReference type="SUPFAM" id="SSF51126">
    <property type="entry name" value="Pectin lyase-like"/>
    <property type="match status" value="1"/>
</dbReference>
<dbReference type="Proteomes" id="UP000071778">
    <property type="component" value="Chromosome"/>
</dbReference>